<feature type="region of interest" description="Disordered" evidence="1">
    <location>
        <begin position="1"/>
        <end position="29"/>
    </location>
</feature>
<organism evidence="2 3">
    <name type="scientific">Trichinella zimbabwensis</name>
    <dbReference type="NCBI Taxonomy" id="268475"/>
    <lineage>
        <taxon>Eukaryota</taxon>
        <taxon>Metazoa</taxon>
        <taxon>Ecdysozoa</taxon>
        <taxon>Nematoda</taxon>
        <taxon>Enoplea</taxon>
        <taxon>Dorylaimia</taxon>
        <taxon>Trichinellida</taxon>
        <taxon>Trichinellidae</taxon>
        <taxon>Trichinella</taxon>
    </lineage>
</organism>
<comment type="caution">
    <text evidence="2">The sequence shown here is derived from an EMBL/GenBank/DDBJ whole genome shotgun (WGS) entry which is preliminary data.</text>
</comment>
<accession>A0A0V1GNQ3</accession>
<dbReference type="EMBL" id="JYDP01000638">
    <property type="protein sequence ID" value="KRY99932.1"/>
    <property type="molecule type" value="Genomic_DNA"/>
</dbReference>
<dbReference type="AlphaFoldDB" id="A0A0V1GNQ3"/>
<name>A0A0V1GNQ3_9BILA</name>
<gene>
    <name evidence="2" type="ORF">T11_17742</name>
</gene>
<evidence type="ECO:0000256" key="1">
    <source>
        <dbReference type="SAM" id="MobiDB-lite"/>
    </source>
</evidence>
<proteinExistence type="predicted"/>
<sequence>MSIEAPSSATQRKSIGKHGFQRPMPLKPYFKENQPQYEKIHNPKAGVRHVNQANVRPAIDNNAMPR</sequence>
<reference evidence="2 3" key="1">
    <citation type="submission" date="2015-01" db="EMBL/GenBank/DDBJ databases">
        <title>Evolution of Trichinella species and genotypes.</title>
        <authorList>
            <person name="Korhonen P.K."/>
            <person name="Edoardo P."/>
            <person name="Giuseppe L.R."/>
            <person name="Gasser R.B."/>
        </authorList>
    </citation>
    <scope>NUCLEOTIDE SEQUENCE [LARGE SCALE GENOMIC DNA]</scope>
    <source>
        <strain evidence="2">ISS1029</strain>
    </source>
</reference>
<keyword evidence="3" id="KW-1185">Reference proteome</keyword>
<feature type="region of interest" description="Disordered" evidence="1">
    <location>
        <begin position="43"/>
        <end position="66"/>
    </location>
</feature>
<dbReference type="Proteomes" id="UP000055024">
    <property type="component" value="Unassembled WGS sequence"/>
</dbReference>
<evidence type="ECO:0000313" key="2">
    <source>
        <dbReference type="EMBL" id="KRY99932.1"/>
    </source>
</evidence>
<evidence type="ECO:0000313" key="3">
    <source>
        <dbReference type="Proteomes" id="UP000055024"/>
    </source>
</evidence>
<feature type="compositionally biased region" description="Polar residues" evidence="1">
    <location>
        <begin position="1"/>
        <end position="13"/>
    </location>
</feature>
<protein>
    <submittedName>
        <fullName evidence="2">Uncharacterized protein</fullName>
    </submittedName>
</protein>